<dbReference type="AlphaFoldDB" id="A0A9P8XZQ4"/>
<proteinExistence type="predicted"/>
<evidence type="ECO:0000256" key="2">
    <source>
        <dbReference type="ARBA" id="ARBA00048655"/>
    </source>
</evidence>
<dbReference type="PANTHER" id="PTHR12149:SF8">
    <property type="entry name" value="PROTEIN-RIBULOSAMINE 3-KINASE"/>
    <property type="match status" value="1"/>
</dbReference>
<dbReference type="Proteomes" id="UP000756346">
    <property type="component" value="Unassembled WGS sequence"/>
</dbReference>
<keyword evidence="3" id="KW-0418">Kinase</keyword>
<dbReference type="GO" id="GO:0102193">
    <property type="term" value="F:protein-ribulosamine 3-kinase activity"/>
    <property type="evidence" value="ECO:0007669"/>
    <property type="project" value="UniProtKB-EC"/>
</dbReference>
<dbReference type="PANTHER" id="PTHR12149">
    <property type="entry name" value="FRUCTOSAMINE 3 KINASE-RELATED PROTEIN"/>
    <property type="match status" value="1"/>
</dbReference>
<dbReference type="EC" id="2.7.1.172" evidence="1"/>
<keyword evidence="3" id="KW-0808">Transferase</keyword>
<name>A0A9P8XZQ4_9PEZI</name>
<accession>A0A9P8XZQ4</accession>
<dbReference type="Gene3D" id="3.90.1200.10">
    <property type="match status" value="1"/>
</dbReference>
<dbReference type="GO" id="GO:0016301">
    <property type="term" value="F:kinase activity"/>
    <property type="evidence" value="ECO:0007669"/>
    <property type="project" value="UniProtKB-KW"/>
</dbReference>
<evidence type="ECO:0000313" key="3">
    <source>
        <dbReference type="EMBL" id="KAH7021504.1"/>
    </source>
</evidence>
<organism evidence="3 4">
    <name type="scientific">Microdochium trichocladiopsis</name>
    <dbReference type="NCBI Taxonomy" id="1682393"/>
    <lineage>
        <taxon>Eukaryota</taxon>
        <taxon>Fungi</taxon>
        <taxon>Dikarya</taxon>
        <taxon>Ascomycota</taxon>
        <taxon>Pezizomycotina</taxon>
        <taxon>Sordariomycetes</taxon>
        <taxon>Xylariomycetidae</taxon>
        <taxon>Xylariales</taxon>
        <taxon>Microdochiaceae</taxon>
        <taxon>Microdochium</taxon>
    </lineage>
</organism>
<comment type="catalytic activity">
    <reaction evidence="2">
        <text>N(6)-D-ribulosyl-L-lysyl-[protein] + ATP = N(6)-(3-O-phospho-D-ribulosyl)-L-lysyl-[protein] + ADP + H(+)</text>
        <dbReference type="Rhea" id="RHEA:48432"/>
        <dbReference type="Rhea" id="RHEA-COMP:12103"/>
        <dbReference type="Rhea" id="RHEA-COMP:12104"/>
        <dbReference type="ChEBI" id="CHEBI:15378"/>
        <dbReference type="ChEBI" id="CHEBI:30616"/>
        <dbReference type="ChEBI" id="CHEBI:90418"/>
        <dbReference type="ChEBI" id="CHEBI:90420"/>
        <dbReference type="ChEBI" id="CHEBI:456216"/>
        <dbReference type="EC" id="2.7.1.172"/>
    </reaction>
    <physiologicalReaction direction="left-to-right" evidence="2">
        <dbReference type="Rhea" id="RHEA:48433"/>
    </physiologicalReaction>
</comment>
<dbReference type="InterPro" id="IPR016477">
    <property type="entry name" value="Fructo-/Ketosamine-3-kinase"/>
</dbReference>
<keyword evidence="4" id="KW-1185">Reference proteome</keyword>
<dbReference type="OrthoDB" id="5772781at2759"/>
<evidence type="ECO:0000313" key="4">
    <source>
        <dbReference type="Proteomes" id="UP000756346"/>
    </source>
</evidence>
<dbReference type="SUPFAM" id="SSF56112">
    <property type="entry name" value="Protein kinase-like (PK-like)"/>
    <property type="match status" value="1"/>
</dbReference>
<dbReference type="InterPro" id="IPR011009">
    <property type="entry name" value="Kinase-like_dom_sf"/>
</dbReference>
<dbReference type="Pfam" id="PF03881">
    <property type="entry name" value="Fructosamin_kin"/>
    <property type="match status" value="1"/>
</dbReference>
<comment type="caution">
    <text evidence="3">The sequence shown here is derived from an EMBL/GenBank/DDBJ whole genome shotgun (WGS) entry which is preliminary data.</text>
</comment>
<dbReference type="RefSeq" id="XP_046007705.1">
    <property type="nucleotide sequence ID" value="XM_046162312.1"/>
</dbReference>
<gene>
    <name evidence="3" type="ORF">B0I36DRAFT_425142</name>
</gene>
<dbReference type="EMBL" id="JAGTJQ010000010">
    <property type="protein sequence ID" value="KAH7021504.1"/>
    <property type="molecule type" value="Genomic_DNA"/>
</dbReference>
<reference evidence="3" key="1">
    <citation type="journal article" date="2021" name="Nat. Commun.">
        <title>Genetic determinants of endophytism in the Arabidopsis root mycobiome.</title>
        <authorList>
            <person name="Mesny F."/>
            <person name="Miyauchi S."/>
            <person name="Thiergart T."/>
            <person name="Pickel B."/>
            <person name="Atanasova L."/>
            <person name="Karlsson M."/>
            <person name="Huettel B."/>
            <person name="Barry K.W."/>
            <person name="Haridas S."/>
            <person name="Chen C."/>
            <person name="Bauer D."/>
            <person name="Andreopoulos W."/>
            <person name="Pangilinan J."/>
            <person name="LaButti K."/>
            <person name="Riley R."/>
            <person name="Lipzen A."/>
            <person name="Clum A."/>
            <person name="Drula E."/>
            <person name="Henrissat B."/>
            <person name="Kohler A."/>
            <person name="Grigoriev I.V."/>
            <person name="Martin F.M."/>
            <person name="Hacquard S."/>
        </authorList>
    </citation>
    <scope>NUCLEOTIDE SEQUENCE</scope>
    <source>
        <strain evidence="3">MPI-CAGE-CH-0230</strain>
    </source>
</reference>
<protein>
    <recommendedName>
        <fullName evidence="1">protein-ribulosamine 3-kinase</fullName>
        <ecNumber evidence="1">2.7.1.172</ecNumber>
    </recommendedName>
</protein>
<evidence type="ECO:0000256" key="1">
    <source>
        <dbReference type="ARBA" id="ARBA00011961"/>
    </source>
</evidence>
<sequence length="328" mass="37428">MEYEILDEAIIRALPAGCDVLSVVPHGKTRWSVGLRVDVQVPSIDQGDDDEDDEDDDSEQQFFLKIIERREWLAMAEAEFEGQKALTQYIPDNVVAPLAWGLLDSDPSKSFFLTKFRNLRARCPPLAPFLAILKKLHQTSTSPTGKFGFHVPTFFGPPPMINDWTESWEHYYARQFASDVSLVQHVHGIDAELQALTEQFMDKVIARLLRPLQTGGRRIRPVLCHGDLWDGNVQIDVDTQQPIIFDAVCFYGHNEIDLQCMGDARYVLGMDFVDMYKDEVGASEPQRDFYDRHKMYRMSKDDMRALLQKYPNGYADFVDDVAAAGLVE</sequence>
<dbReference type="GeneID" id="70191858"/>